<proteinExistence type="predicted"/>
<gene>
    <name evidence="2" type="ORF">GEV33_002749</name>
</gene>
<dbReference type="EMBL" id="JABDTM020012979">
    <property type="protein sequence ID" value="KAH0820042.1"/>
    <property type="molecule type" value="Genomic_DNA"/>
</dbReference>
<comment type="caution">
    <text evidence="2">The sequence shown here is derived from an EMBL/GenBank/DDBJ whole genome shotgun (WGS) entry which is preliminary data.</text>
</comment>
<protein>
    <submittedName>
        <fullName evidence="2">Uncharacterized protein</fullName>
    </submittedName>
</protein>
<accession>A0A8J6LIE9</accession>
<feature type="compositionally biased region" description="Polar residues" evidence="1">
    <location>
        <begin position="112"/>
        <end position="131"/>
    </location>
</feature>
<feature type="region of interest" description="Disordered" evidence="1">
    <location>
        <begin position="1"/>
        <end position="175"/>
    </location>
</feature>
<feature type="compositionally biased region" description="Acidic residues" evidence="1">
    <location>
        <begin position="133"/>
        <end position="142"/>
    </location>
</feature>
<evidence type="ECO:0000256" key="1">
    <source>
        <dbReference type="SAM" id="MobiDB-lite"/>
    </source>
</evidence>
<evidence type="ECO:0000313" key="2">
    <source>
        <dbReference type="EMBL" id="KAH0820042.1"/>
    </source>
</evidence>
<reference evidence="2" key="1">
    <citation type="journal article" date="2020" name="J Insects Food Feed">
        <title>The yellow mealworm (Tenebrio molitor) genome: a resource for the emerging insects as food and feed industry.</title>
        <authorList>
            <person name="Eriksson T."/>
            <person name="Andere A."/>
            <person name="Kelstrup H."/>
            <person name="Emery V."/>
            <person name="Picard C."/>
        </authorList>
    </citation>
    <scope>NUCLEOTIDE SEQUENCE</scope>
    <source>
        <strain evidence="2">Stoneville</strain>
        <tissue evidence="2">Whole head</tissue>
    </source>
</reference>
<evidence type="ECO:0000313" key="3">
    <source>
        <dbReference type="Proteomes" id="UP000719412"/>
    </source>
</evidence>
<name>A0A8J6LIE9_TENMO</name>
<organism evidence="2 3">
    <name type="scientific">Tenebrio molitor</name>
    <name type="common">Yellow mealworm beetle</name>
    <dbReference type="NCBI Taxonomy" id="7067"/>
    <lineage>
        <taxon>Eukaryota</taxon>
        <taxon>Metazoa</taxon>
        <taxon>Ecdysozoa</taxon>
        <taxon>Arthropoda</taxon>
        <taxon>Hexapoda</taxon>
        <taxon>Insecta</taxon>
        <taxon>Pterygota</taxon>
        <taxon>Neoptera</taxon>
        <taxon>Endopterygota</taxon>
        <taxon>Coleoptera</taxon>
        <taxon>Polyphaga</taxon>
        <taxon>Cucujiformia</taxon>
        <taxon>Tenebrionidae</taxon>
        <taxon>Tenebrio</taxon>
    </lineage>
</organism>
<feature type="compositionally biased region" description="Basic residues" evidence="1">
    <location>
        <begin position="163"/>
        <end position="175"/>
    </location>
</feature>
<dbReference type="AlphaFoldDB" id="A0A8J6LIE9"/>
<sequence>MTKQHPAPRLSVPLQKLEEYKLVVEGRPGQTTTTTEEPAVEDHVTGDEEQPSNAETSEEKEPETSAAPVDNSPLGRLRNKHRVNVQARPKAAASTPVQVRRVNPLLARRRPGQTTEASSSEAPQEPVSTEAVSEAEEGEDTEAPAAISSTTTEEPRGLNKLLAGRRRLTRPAAHH</sequence>
<keyword evidence="3" id="KW-1185">Reference proteome</keyword>
<dbReference type="Proteomes" id="UP000719412">
    <property type="component" value="Unassembled WGS sequence"/>
</dbReference>
<reference evidence="2" key="2">
    <citation type="submission" date="2021-08" db="EMBL/GenBank/DDBJ databases">
        <authorList>
            <person name="Eriksson T."/>
        </authorList>
    </citation>
    <scope>NUCLEOTIDE SEQUENCE</scope>
    <source>
        <strain evidence="2">Stoneville</strain>
        <tissue evidence="2">Whole head</tissue>
    </source>
</reference>